<dbReference type="Proteomes" id="UP000310636">
    <property type="component" value="Unassembled WGS sequence"/>
</dbReference>
<proteinExistence type="predicted"/>
<comment type="caution">
    <text evidence="1">The sequence shown here is derived from an EMBL/GenBank/DDBJ whole genome shotgun (WGS) entry which is preliminary data.</text>
</comment>
<dbReference type="AlphaFoldDB" id="A0A4S4BH98"/>
<keyword evidence="2" id="KW-1185">Reference proteome</keyword>
<evidence type="ECO:0000313" key="1">
    <source>
        <dbReference type="EMBL" id="THF73918.1"/>
    </source>
</evidence>
<name>A0A4S4BH98_9BACL</name>
<protein>
    <submittedName>
        <fullName evidence="1">Uncharacterized protein</fullName>
    </submittedName>
</protein>
<evidence type="ECO:0000313" key="2">
    <source>
        <dbReference type="Proteomes" id="UP000310636"/>
    </source>
</evidence>
<reference evidence="1 2" key="1">
    <citation type="submission" date="2019-04" db="EMBL/GenBank/DDBJ databases">
        <title>Cohnella sp. nov. isolated from preserved vegetables.</title>
        <authorList>
            <person name="Lin S.-Y."/>
            <person name="Hung M.-H."/>
            <person name="Young C.-C."/>
        </authorList>
    </citation>
    <scope>NUCLEOTIDE SEQUENCE [LARGE SCALE GENOMIC DNA]</scope>
    <source>
        <strain evidence="1 2">CC-MHH1044</strain>
    </source>
</reference>
<sequence>MGGKTKLLDSRQLEGLYRESKSFEQRGNDGMQKIVKELSKLNELVVQRDLNGEDKAAARQAVLTIHEALNSLKQNLEDTRLLIEAKIAGTVHSRDNGGANGSASRAVGAWGDIPGNVRLKR</sequence>
<dbReference type="RefSeq" id="WP_136372951.1">
    <property type="nucleotide sequence ID" value="NZ_SSOB01000047.1"/>
</dbReference>
<accession>A0A4S4BH98</accession>
<organism evidence="1 2">
    <name type="scientific">Cohnella fermenti</name>
    <dbReference type="NCBI Taxonomy" id="2565925"/>
    <lineage>
        <taxon>Bacteria</taxon>
        <taxon>Bacillati</taxon>
        <taxon>Bacillota</taxon>
        <taxon>Bacilli</taxon>
        <taxon>Bacillales</taxon>
        <taxon>Paenibacillaceae</taxon>
        <taxon>Cohnella</taxon>
    </lineage>
</organism>
<dbReference type="OrthoDB" id="2663004at2"/>
<dbReference type="EMBL" id="SSOB01000047">
    <property type="protein sequence ID" value="THF73918.1"/>
    <property type="molecule type" value="Genomic_DNA"/>
</dbReference>
<gene>
    <name evidence="1" type="ORF">E6C55_26985</name>
</gene>